<dbReference type="GO" id="GO:0008017">
    <property type="term" value="F:microtubule binding"/>
    <property type="evidence" value="ECO:0007669"/>
    <property type="project" value="InterPro"/>
</dbReference>
<proteinExistence type="predicted"/>
<keyword evidence="1" id="KW-0175">Coiled coil</keyword>
<gene>
    <name evidence="2" type="ORF">OsJ_29743</name>
</gene>
<dbReference type="Proteomes" id="UP000007752">
    <property type="component" value="Chromosome 9"/>
</dbReference>
<feature type="coiled-coil region" evidence="1">
    <location>
        <begin position="101"/>
        <end position="204"/>
    </location>
</feature>
<accession>B9G455</accession>
<dbReference type="InterPro" id="IPR040289">
    <property type="entry name" value="MBP2C"/>
</dbReference>
<dbReference type="PANTHER" id="PTHR35502:SF1">
    <property type="entry name" value="OS09G0476000 PROTEIN"/>
    <property type="match status" value="1"/>
</dbReference>
<dbReference type="PANTHER" id="PTHR35502">
    <property type="entry name" value="PROTEIN MICROTUBULE BINDING PROTEIN 2C"/>
    <property type="match status" value="1"/>
</dbReference>
<dbReference type="AlphaFoldDB" id="B9G455"/>
<protein>
    <submittedName>
        <fullName evidence="2">Uncharacterized protein</fullName>
    </submittedName>
</protein>
<evidence type="ECO:0000256" key="1">
    <source>
        <dbReference type="SAM" id="Coils"/>
    </source>
</evidence>
<dbReference type="EMBL" id="CM000146">
    <property type="protein sequence ID" value="EEE69903.1"/>
    <property type="molecule type" value="Genomic_DNA"/>
</dbReference>
<reference evidence="2" key="2">
    <citation type="submission" date="2008-12" db="EMBL/GenBank/DDBJ databases">
        <title>Improved gene annotation of the rice (Oryza sativa) genomes.</title>
        <authorList>
            <person name="Wang J."/>
            <person name="Li R."/>
            <person name="Fan W."/>
            <person name="Huang Q."/>
            <person name="Zhang J."/>
            <person name="Zhou Y."/>
            <person name="Hu Y."/>
            <person name="Zi S."/>
            <person name="Li J."/>
            <person name="Ni P."/>
            <person name="Zheng H."/>
            <person name="Zhang Y."/>
            <person name="Zhao M."/>
            <person name="Hao Q."/>
            <person name="McDermott J."/>
            <person name="Samudrala R."/>
            <person name="Kristiansen K."/>
            <person name="Wong G.K.-S."/>
        </authorList>
    </citation>
    <scope>NUCLEOTIDE SEQUENCE</scope>
</reference>
<sequence>MSKQWTRSVARAREASWAENGIYVGKSIGVFDRIRGRRCDMEESLDLETTDLGRRSWEVSRRARLSAVSYTAAPNLTKKVPDPKVVKPARKTTPVKKRPQVDQAQKQREELAALQEQLSGLQKKLLEKDEALRSAEHLISRISAANAAVDELRGQLTEKESQIESTGSELHGAKIQLAEKQAALEKLEWEAKVSSTKVEELQVDVASMDVEISALMKLFRKITENDRAPYSRERADDSSLECEPVQLDDMVGDIDMEKMEQEMSAYATALAAAKDNPTDEFLKAVTEARLRLQAFVL</sequence>
<dbReference type="Gene3D" id="6.10.140.920">
    <property type="match status" value="1"/>
</dbReference>
<evidence type="ECO:0000313" key="2">
    <source>
        <dbReference type="EMBL" id="EEE69903.1"/>
    </source>
</evidence>
<reference evidence="2" key="1">
    <citation type="journal article" date="2005" name="PLoS Biol.">
        <title>The genomes of Oryza sativa: a history of duplications.</title>
        <authorList>
            <person name="Yu J."/>
            <person name="Wang J."/>
            <person name="Lin W."/>
            <person name="Li S."/>
            <person name="Li H."/>
            <person name="Zhou J."/>
            <person name="Ni P."/>
            <person name="Dong W."/>
            <person name="Hu S."/>
            <person name="Zeng C."/>
            <person name="Zhang J."/>
            <person name="Zhang Y."/>
            <person name="Li R."/>
            <person name="Xu Z."/>
            <person name="Li S."/>
            <person name="Li X."/>
            <person name="Zheng H."/>
            <person name="Cong L."/>
            <person name="Lin L."/>
            <person name="Yin J."/>
            <person name="Geng J."/>
            <person name="Li G."/>
            <person name="Shi J."/>
            <person name="Liu J."/>
            <person name="Lv H."/>
            <person name="Li J."/>
            <person name="Wang J."/>
            <person name="Deng Y."/>
            <person name="Ran L."/>
            <person name="Shi X."/>
            <person name="Wang X."/>
            <person name="Wu Q."/>
            <person name="Li C."/>
            <person name="Ren X."/>
            <person name="Wang J."/>
            <person name="Wang X."/>
            <person name="Li D."/>
            <person name="Liu D."/>
            <person name="Zhang X."/>
            <person name="Ji Z."/>
            <person name="Zhao W."/>
            <person name="Sun Y."/>
            <person name="Zhang Z."/>
            <person name="Bao J."/>
            <person name="Han Y."/>
            <person name="Dong L."/>
            <person name="Ji J."/>
            <person name="Chen P."/>
            <person name="Wu S."/>
            <person name="Liu J."/>
            <person name="Xiao Y."/>
            <person name="Bu D."/>
            <person name="Tan J."/>
            <person name="Yang L."/>
            <person name="Ye C."/>
            <person name="Zhang J."/>
            <person name="Xu J."/>
            <person name="Zhou Y."/>
            <person name="Yu Y."/>
            <person name="Zhang B."/>
            <person name="Zhuang S."/>
            <person name="Wei H."/>
            <person name="Liu B."/>
            <person name="Lei M."/>
            <person name="Yu H."/>
            <person name="Li Y."/>
            <person name="Xu H."/>
            <person name="Wei S."/>
            <person name="He X."/>
            <person name="Fang L."/>
            <person name="Zhang Z."/>
            <person name="Zhang Y."/>
            <person name="Huang X."/>
            <person name="Su Z."/>
            <person name="Tong W."/>
            <person name="Li J."/>
            <person name="Tong Z."/>
            <person name="Li S."/>
            <person name="Ye J."/>
            <person name="Wang L."/>
            <person name="Fang L."/>
            <person name="Lei T."/>
            <person name="Chen C."/>
            <person name="Chen H."/>
            <person name="Xu Z."/>
            <person name="Li H."/>
            <person name="Huang H."/>
            <person name="Zhang F."/>
            <person name="Xu H."/>
            <person name="Li N."/>
            <person name="Zhao C."/>
            <person name="Li S."/>
            <person name="Dong L."/>
            <person name="Huang Y."/>
            <person name="Li L."/>
            <person name="Xi Y."/>
            <person name="Qi Q."/>
            <person name="Li W."/>
            <person name="Zhang B."/>
            <person name="Hu W."/>
            <person name="Zhang Y."/>
            <person name="Tian X."/>
            <person name="Jiao Y."/>
            <person name="Liang X."/>
            <person name="Jin J."/>
            <person name="Gao L."/>
            <person name="Zheng W."/>
            <person name="Hao B."/>
            <person name="Liu S."/>
            <person name="Wang W."/>
            <person name="Yuan L."/>
            <person name="Cao M."/>
            <person name="McDermott J."/>
            <person name="Samudrala R."/>
            <person name="Wang J."/>
            <person name="Wong G.K."/>
            <person name="Yang H."/>
        </authorList>
    </citation>
    <scope>NUCLEOTIDE SEQUENCE [LARGE SCALE GENOMIC DNA]</scope>
</reference>
<name>B9G455_ORYSJ</name>
<dbReference type="GO" id="GO:0010497">
    <property type="term" value="P:plasmodesmata-mediated intercellular transport"/>
    <property type="evidence" value="ECO:0007669"/>
    <property type="project" value="InterPro"/>
</dbReference>
<organism evidence="2">
    <name type="scientific">Oryza sativa subsp. japonica</name>
    <name type="common">Rice</name>
    <dbReference type="NCBI Taxonomy" id="39947"/>
    <lineage>
        <taxon>Eukaryota</taxon>
        <taxon>Viridiplantae</taxon>
        <taxon>Streptophyta</taxon>
        <taxon>Embryophyta</taxon>
        <taxon>Tracheophyta</taxon>
        <taxon>Spermatophyta</taxon>
        <taxon>Magnoliopsida</taxon>
        <taxon>Liliopsida</taxon>
        <taxon>Poales</taxon>
        <taxon>Poaceae</taxon>
        <taxon>BOP clade</taxon>
        <taxon>Oryzoideae</taxon>
        <taxon>Oryzeae</taxon>
        <taxon>Oryzinae</taxon>
        <taxon>Oryza</taxon>
        <taxon>Oryza sativa</taxon>
    </lineage>
</organism>